<dbReference type="EMBL" id="CP134206">
    <property type="protein sequence ID" value="WND05544.1"/>
    <property type="molecule type" value="Genomic_DNA"/>
</dbReference>
<evidence type="ECO:0000256" key="1">
    <source>
        <dbReference type="ARBA" id="ARBA00004651"/>
    </source>
</evidence>
<proteinExistence type="inferred from homology"/>
<sequence>MKSSVSVLIYLLPVPLIIFSLLIGPSEQFGLRDFSYALYAFFSTPNHLSNIELARLELMQNIIVNVRMPRVFLTFLVGAALASSGNTLQALFRNPLVDSYVLGISSGAALGAALALLTGWLPVQVSAFLFGILAVCMTYGFAQQRYEKSSVVVILLSGMIVSGLFIAGLSIVQYLSDPYKLQAIVQWTMGNLHQATWDKVEQAVLPIALSLLGMYGMRWRLNLLALGQLEAQAVGVDPRRDQFLLVLFVTLATSSSVAVAGIISLYGLFVPHVVRMLIGPDNAKTVPANIFLGGSFLLIIDNLSRTFSTFEIPIGIFTMLLGAPLFLYLIRRYRMNWA</sequence>
<dbReference type="GO" id="GO:0022857">
    <property type="term" value="F:transmembrane transporter activity"/>
    <property type="evidence" value="ECO:0007669"/>
    <property type="project" value="InterPro"/>
</dbReference>
<dbReference type="PANTHER" id="PTHR30472">
    <property type="entry name" value="FERRIC ENTEROBACTIN TRANSPORT SYSTEM PERMEASE PROTEIN"/>
    <property type="match status" value="1"/>
</dbReference>
<gene>
    <name evidence="9" type="ORF">BEN76_08750</name>
    <name evidence="10" type="ORF">RHP80_15420</name>
</gene>
<dbReference type="PANTHER" id="PTHR30472:SF70">
    <property type="entry name" value="MOLYBDATE IMPORT SYSTEM PERMEASE PROTEIN MOLB"/>
    <property type="match status" value="1"/>
</dbReference>
<evidence type="ECO:0000256" key="7">
    <source>
        <dbReference type="ARBA" id="ARBA00023136"/>
    </source>
</evidence>
<feature type="transmembrane region" description="Helical" evidence="8">
    <location>
        <begin position="71"/>
        <end position="92"/>
    </location>
</feature>
<comment type="similarity">
    <text evidence="2">Belongs to the binding-protein-dependent transport system permease family. FecCD subfamily.</text>
</comment>
<evidence type="ECO:0000313" key="9">
    <source>
        <dbReference type="EMBL" id="APV36100.1"/>
    </source>
</evidence>
<feature type="transmembrane region" description="Helical" evidence="8">
    <location>
        <begin position="243"/>
        <end position="270"/>
    </location>
</feature>
<dbReference type="KEGG" id="asol:BEN76_08750"/>
<evidence type="ECO:0000256" key="6">
    <source>
        <dbReference type="ARBA" id="ARBA00022989"/>
    </source>
</evidence>
<dbReference type="InterPro" id="IPR000522">
    <property type="entry name" value="ABC_transptr_permease_BtuC"/>
</dbReference>
<name>A0A1P8EIR5_9GAMM</name>
<evidence type="ECO:0000313" key="10">
    <source>
        <dbReference type="EMBL" id="WND05544.1"/>
    </source>
</evidence>
<dbReference type="STRING" id="487316.BEN76_08750"/>
<evidence type="ECO:0000256" key="4">
    <source>
        <dbReference type="ARBA" id="ARBA00022475"/>
    </source>
</evidence>
<dbReference type="GO" id="GO:0033214">
    <property type="term" value="P:siderophore-iron import into cell"/>
    <property type="evidence" value="ECO:0007669"/>
    <property type="project" value="TreeGrafter"/>
</dbReference>
<evidence type="ECO:0000256" key="3">
    <source>
        <dbReference type="ARBA" id="ARBA00022448"/>
    </source>
</evidence>
<keyword evidence="4" id="KW-1003">Cell membrane</keyword>
<dbReference type="GeneID" id="67510467"/>
<keyword evidence="6 8" id="KW-1133">Transmembrane helix</keyword>
<keyword evidence="5 8" id="KW-0812">Transmembrane</keyword>
<dbReference type="Gene3D" id="1.10.3470.10">
    <property type="entry name" value="ABC transporter involved in vitamin B12 uptake, BtuC"/>
    <property type="match status" value="1"/>
</dbReference>
<dbReference type="AlphaFoldDB" id="A0A1P8EIR5"/>
<comment type="subcellular location">
    <subcellularLocation>
        <location evidence="1">Cell membrane</location>
        <topology evidence="1">Multi-pass membrane protein</topology>
    </subcellularLocation>
</comment>
<evidence type="ECO:0000256" key="8">
    <source>
        <dbReference type="SAM" id="Phobius"/>
    </source>
</evidence>
<keyword evidence="7 8" id="KW-0472">Membrane</keyword>
<feature type="transmembrane region" description="Helical" evidence="8">
    <location>
        <begin position="151"/>
        <end position="172"/>
    </location>
</feature>
<protein>
    <submittedName>
        <fullName evidence="10">Iron ABC transporter permease</fullName>
    </submittedName>
    <submittedName>
        <fullName evidence="9">Iron transporter</fullName>
    </submittedName>
</protein>
<dbReference type="SUPFAM" id="SSF81345">
    <property type="entry name" value="ABC transporter involved in vitamin B12 uptake, BtuC"/>
    <property type="match status" value="1"/>
</dbReference>
<dbReference type="eggNOG" id="COG0609">
    <property type="taxonomic scope" value="Bacteria"/>
</dbReference>
<accession>A0A1P8EIR5</accession>
<feature type="transmembrane region" description="Helical" evidence="8">
    <location>
        <begin position="123"/>
        <end position="142"/>
    </location>
</feature>
<dbReference type="GO" id="GO:0005886">
    <property type="term" value="C:plasma membrane"/>
    <property type="evidence" value="ECO:0007669"/>
    <property type="project" value="UniProtKB-SubCell"/>
</dbReference>
<dbReference type="CDD" id="cd06550">
    <property type="entry name" value="TM_ABC_iron-siderophores_like"/>
    <property type="match status" value="1"/>
</dbReference>
<dbReference type="Proteomes" id="UP000185674">
    <property type="component" value="Chromosome"/>
</dbReference>
<feature type="transmembrane region" description="Helical" evidence="8">
    <location>
        <begin position="312"/>
        <end position="330"/>
    </location>
</feature>
<keyword evidence="3" id="KW-0813">Transport</keyword>
<dbReference type="InterPro" id="IPR037294">
    <property type="entry name" value="ABC_BtuC-like"/>
</dbReference>
<evidence type="ECO:0000313" key="11">
    <source>
        <dbReference type="Proteomes" id="UP000185674"/>
    </source>
</evidence>
<dbReference type="EMBL" id="CP016896">
    <property type="protein sequence ID" value="APV36100.1"/>
    <property type="molecule type" value="Genomic_DNA"/>
</dbReference>
<dbReference type="Proteomes" id="UP001256400">
    <property type="component" value="Chromosome"/>
</dbReference>
<reference evidence="10" key="2">
    <citation type="submission" date="2023-09" db="EMBL/GenBank/DDBJ databases">
        <title>Acinetobacter soli.</title>
        <authorList>
            <person name="Kim B."/>
            <person name="Kim D."/>
            <person name="Park D."/>
        </authorList>
    </citation>
    <scope>NUCLEOTIDE SEQUENCE</scope>
    <source>
        <strain evidence="10">2023.05</strain>
    </source>
</reference>
<reference evidence="9 11" key="1">
    <citation type="submission" date="2016-08" db="EMBL/GenBank/DDBJ databases">
        <title>Complete genome sequence of Acinetobacter baylyi strain GFJ2.</title>
        <authorList>
            <person name="Tabata M."/>
            <person name="Kuboki S."/>
            <person name="Gibu N."/>
            <person name="Kinouchi Y."/>
            <person name="Vangnai A."/>
            <person name="Kasai D."/>
            <person name="Fukuda M."/>
        </authorList>
    </citation>
    <scope>NUCLEOTIDE SEQUENCE [LARGE SCALE GENOMIC DNA]</scope>
    <source>
        <strain evidence="9 11">GFJ2</strain>
    </source>
</reference>
<organism evidence="9 11">
    <name type="scientific">Acinetobacter soli</name>
    <dbReference type="NCBI Taxonomy" id="487316"/>
    <lineage>
        <taxon>Bacteria</taxon>
        <taxon>Pseudomonadati</taxon>
        <taxon>Pseudomonadota</taxon>
        <taxon>Gammaproteobacteria</taxon>
        <taxon>Moraxellales</taxon>
        <taxon>Moraxellaceae</taxon>
        <taxon>Acinetobacter</taxon>
    </lineage>
</organism>
<dbReference type="RefSeq" id="WP_004935853.1">
    <property type="nucleotide sequence ID" value="NZ_BBNM01000003.1"/>
</dbReference>
<dbReference type="Pfam" id="PF01032">
    <property type="entry name" value="FecCD"/>
    <property type="match status" value="1"/>
</dbReference>
<evidence type="ECO:0000256" key="2">
    <source>
        <dbReference type="ARBA" id="ARBA00007935"/>
    </source>
</evidence>
<feature type="transmembrane region" description="Helical" evidence="8">
    <location>
        <begin position="99"/>
        <end position="117"/>
    </location>
</feature>
<feature type="transmembrane region" description="Helical" evidence="8">
    <location>
        <begin position="7"/>
        <end position="24"/>
    </location>
</feature>
<evidence type="ECO:0000256" key="5">
    <source>
        <dbReference type="ARBA" id="ARBA00022692"/>
    </source>
</evidence>